<gene>
    <name evidence="1" type="ORF">D9V29_12450</name>
</gene>
<reference evidence="1 2" key="1">
    <citation type="submission" date="2018-10" db="EMBL/GenBank/DDBJ databases">
        <authorList>
            <person name="Li J."/>
        </authorList>
    </citation>
    <scope>NUCLEOTIDE SEQUENCE [LARGE SCALE GENOMIC DNA]</scope>
    <source>
        <strain evidence="1 2">CCTCC AB209002</strain>
    </source>
</reference>
<keyword evidence="2" id="KW-1185">Reference proteome</keyword>
<proteinExistence type="predicted"/>
<organism evidence="1 2">
    <name type="scientific">Mycetocola manganoxydans</name>
    <dbReference type="NCBI Taxonomy" id="699879"/>
    <lineage>
        <taxon>Bacteria</taxon>
        <taxon>Bacillati</taxon>
        <taxon>Actinomycetota</taxon>
        <taxon>Actinomycetes</taxon>
        <taxon>Micrococcales</taxon>
        <taxon>Microbacteriaceae</taxon>
        <taxon>Mycetocola</taxon>
    </lineage>
</organism>
<dbReference type="Proteomes" id="UP000270299">
    <property type="component" value="Unassembled WGS sequence"/>
</dbReference>
<sequence length="151" mass="17171">MVIMAGRSLSDDMHVRDFARVLRRLEPHLPVSDAYERDLPQLRGTWWSSQKEHMVRWFSDQDSRGSGAFTRAEPNTSARKTYNRLLCPAAVVWMAEALGEHPVVVQEAADAARDEPGARKRSGLLRKHLPWERIAQLAREVRYPDDAGPGI</sequence>
<accession>A0A3L6ZNF0</accession>
<comment type="caution">
    <text evidence="1">The sequence shown here is derived from an EMBL/GenBank/DDBJ whole genome shotgun (WGS) entry which is preliminary data.</text>
</comment>
<name>A0A3L6ZNF0_9MICO</name>
<evidence type="ECO:0000313" key="2">
    <source>
        <dbReference type="Proteomes" id="UP000270299"/>
    </source>
</evidence>
<evidence type="ECO:0000313" key="1">
    <source>
        <dbReference type="EMBL" id="RLP69061.1"/>
    </source>
</evidence>
<dbReference type="AlphaFoldDB" id="A0A3L6ZNF0"/>
<protein>
    <submittedName>
        <fullName evidence="1">Uncharacterized protein</fullName>
    </submittedName>
</protein>
<dbReference type="EMBL" id="RCUV01000017">
    <property type="protein sequence ID" value="RLP69061.1"/>
    <property type="molecule type" value="Genomic_DNA"/>
</dbReference>